<dbReference type="PROSITE" id="PS00470">
    <property type="entry name" value="IDH_IMDH"/>
    <property type="match status" value="1"/>
</dbReference>
<keyword evidence="12 13" id="KW-0100">Branched-chain amino acid biosynthesis</keyword>
<evidence type="ECO:0000256" key="4">
    <source>
        <dbReference type="ARBA" id="ARBA00008319"/>
    </source>
</evidence>
<feature type="binding site" evidence="13">
    <location>
        <position position="218"/>
    </location>
    <ligand>
        <name>substrate</name>
    </ligand>
</feature>
<evidence type="ECO:0000256" key="8">
    <source>
        <dbReference type="ARBA" id="ARBA00022723"/>
    </source>
</evidence>
<organism evidence="17 18">
    <name type="scientific">Archangium minus</name>
    <dbReference type="NCBI Taxonomy" id="83450"/>
    <lineage>
        <taxon>Bacteria</taxon>
        <taxon>Pseudomonadati</taxon>
        <taxon>Myxococcota</taxon>
        <taxon>Myxococcia</taxon>
        <taxon>Myxococcales</taxon>
        <taxon>Cystobacterineae</taxon>
        <taxon>Archangiaceae</taxon>
        <taxon>Archangium</taxon>
    </lineage>
</organism>
<feature type="binding site" evidence="13">
    <location>
        <position position="246"/>
    </location>
    <ligand>
        <name>Mg(2+)</name>
        <dbReference type="ChEBI" id="CHEBI:18420"/>
    </ligand>
</feature>
<evidence type="ECO:0000256" key="15">
    <source>
        <dbReference type="SAM" id="MobiDB-lite"/>
    </source>
</evidence>
<feature type="binding site" evidence="13">
    <location>
        <begin position="276"/>
        <end position="288"/>
    </location>
    <ligand>
        <name>NAD(+)</name>
        <dbReference type="ChEBI" id="CHEBI:57540"/>
    </ligand>
</feature>
<dbReference type="InterPro" id="IPR004429">
    <property type="entry name" value="Isopropylmalate_DH"/>
</dbReference>
<evidence type="ECO:0000256" key="10">
    <source>
        <dbReference type="ARBA" id="ARBA00023002"/>
    </source>
</evidence>
<feature type="binding site" evidence="13">
    <location>
        <position position="105"/>
    </location>
    <ligand>
        <name>substrate</name>
    </ligand>
</feature>
<dbReference type="SUPFAM" id="SSF53659">
    <property type="entry name" value="Isocitrate/Isopropylmalate dehydrogenase-like"/>
    <property type="match status" value="1"/>
</dbReference>
<evidence type="ECO:0000259" key="16">
    <source>
        <dbReference type="SMART" id="SM01329"/>
    </source>
</evidence>
<keyword evidence="6 13" id="KW-0432">Leucine biosynthesis</keyword>
<evidence type="ECO:0000256" key="12">
    <source>
        <dbReference type="ARBA" id="ARBA00023304"/>
    </source>
</evidence>
<dbReference type="InterPro" id="IPR019818">
    <property type="entry name" value="IsoCit/isopropylmalate_DH_CS"/>
</dbReference>
<keyword evidence="10 13" id="KW-0560">Oxidoreductase</keyword>
<dbReference type="SMART" id="SM01329">
    <property type="entry name" value="Iso_dh"/>
    <property type="match status" value="1"/>
</dbReference>
<keyword evidence="9 13" id="KW-0460">Magnesium</keyword>
<feature type="domain" description="Isopropylmalate dehydrogenase-like" evidence="16">
    <location>
        <begin position="4"/>
        <end position="347"/>
    </location>
</feature>
<evidence type="ECO:0000256" key="1">
    <source>
        <dbReference type="ARBA" id="ARBA00000624"/>
    </source>
</evidence>
<feature type="site" description="Important for catalysis" evidence="13">
    <location>
        <position position="185"/>
    </location>
</feature>
<feature type="binding site" evidence="13">
    <location>
        <position position="218"/>
    </location>
    <ligand>
        <name>Mg(2+)</name>
        <dbReference type="ChEBI" id="CHEBI:18420"/>
    </ligand>
</feature>
<evidence type="ECO:0000256" key="5">
    <source>
        <dbReference type="ARBA" id="ARBA00011738"/>
    </source>
</evidence>
<dbReference type="HAMAP" id="MF_01033">
    <property type="entry name" value="LeuB_type1"/>
    <property type="match status" value="1"/>
</dbReference>
<keyword evidence="11 13" id="KW-0520">NAD</keyword>
<dbReference type="GO" id="GO:0003862">
    <property type="term" value="F:3-isopropylmalate dehydrogenase activity"/>
    <property type="evidence" value="ECO:0007669"/>
    <property type="project" value="UniProtKB-EC"/>
</dbReference>
<keyword evidence="13" id="KW-0464">Manganese</keyword>
<dbReference type="EMBL" id="CP043494">
    <property type="protein sequence ID" value="WNG49368.1"/>
    <property type="molecule type" value="Genomic_DNA"/>
</dbReference>
<dbReference type="NCBIfam" id="TIGR00169">
    <property type="entry name" value="leuB"/>
    <property type="match status" value="1"/>
</dbReference>
<dbReference type="Gene3D" id="3.40.718.10">
    <property type="entry name" value="Isopropylmalate Dehydrogenase"/>
    <property type="match status" value="1"/>
</dbReference>
<evidence type="ECO:0000256" key="3">
    <source>
        <dbReference type="ARBA" id="ARBA00004762"/>
    </source>
</evidence>
<evidence type="ECO:0000256" key="14">
    <source>
        <dbReference type="RuleBase" id="RU004445"/>
    </source>
</evidence>
<feature type="binding site" evidence="13">
    <location>
        <position position="133"/>
    </location>
    <ligand>
        <name>substrate</name>
    </ligand>
</feature>
<comment type="caution">
    <text evidence="13">Lacks conserved residue(s) required for the propagation of feature annotation.</text>
</comment>
<keyword evidence="18" id="KW-1185">Reference proteome</keyword>
<feature type="binding site" evidence="13">
    <location>
        <position position="242"/>
    </location>
    <ligand>
        <name>Mg(2+)</name>
        <dbReference type="ChEBI" id="CHEBI:18420"/>
    </ligand>
</feature>
<feature type="binding site" evidence="13">
    <location>
        <position position="95"/>
    </location>
    <ligand>
        <name>substrate</name>
    </ligand>
</feature>
<dbReference type="PANTHER" id="PTHR42979">
    <property type="entry name" value="3-ISOPROPYLMALATE DEHYDROGENASE"/>
    <property type="match status" value="1"/>
</dbReference>
<accession>A0ABY9X1Y2</accession>
<feature type="site" description="Important for catalysis" evidence="13">
    <location>
        <position position="140"/>
    </location>
</feature>
<name>A0ABY9X1Y2_9BACT</name>
<evidence type="ECO:0000256" key="11">
    <source>
        <dbReference type="ARBA" id="ARBA00023027"/>
    </source>
</evidence>
<evidence type="ECO:0000256" key="7">
    <source>
        <dbReference type="ARBA" id="ARBA00022605"/>
    </source>
</evidence>
<keyword evidence="8 13" id="KW-0479">Metal-binding</keyword>
<dbReference type="RefSeq" id="WP_395807183.1">
    <property type="nucleotide sequence ID" value="NZ_CP043494.1"/>
</dbReference>
<protein>
    <recommendedName>
        <fullName evidence="13">3-isopropylmalate dehydrogenase</fullName>
        <ecNumber evidence="13">1.1.1.85</ecNumber>
    </recommendedName>
    <alternativeName>
        <fullName evidence="13">3-IPM-DH</fullName>
    </alternativeName>
    <alternativeName>
        <fullName evidence="13">Beta-IPM dehydrogenase</fullName>
        <shortName evidence="13">IMDH</shortName>
    </alternativeName>
</protein>
<comment type="similarity">
    <text evidence="4 13">Belongs to the isocitrate and isopropylmalate dehydrogenases family. LeuB type 1 subfamily.</text>
</comment>
<evidence type="ECO:0000256" key="9">
    <source>
        <dbReference type="ARBA" id="ARBA00022842"/>
    </source>
</evidence>
<evidence type="ECO:0000313" key="18">
    <source>
        <dbReference type="Proteomes" id="UP001611383"/>
    </source>
</evidence>
<comment type="pathway">
    <text evidence="3 13 14">Amino-acid biosynthesis; L-leucine biosynthesis; L-leucine from 3-methyl-2-oxobutanoate: step 3/4.</text>
</comment>
<dbReference type="EC" id="1.1.1.85" evidence="13"/>
<comment type="subunit">
    <text evidence="5 13 14">Homodimer.</text>
</comment>
<evidence type="ECO:0000313" key="17">
    <source>
        <dbReference type="EMBL" id="WNG49368.1"/>
    </source>
</evidence>
<dbReference type="PANTHER" id="PTHR42979:SF1">
    <property type="entry name" value="3-ISOPROPYLMALATE DEHYDROGENASE"/>
    <property type="match status" value="1"/>
</dbReference>
<evidence type="ECO:0000256" key="2">
    <source>
        <dbReference type="ARBA" id="ARBA00001936"/>
    </source>
</evidence>
<keyword evidence="7 13" id="KW-0028">Amino-acid biosynthesis</keyword>
<evidence type="ECO:0000256" key="6">
    <source>
        <dbReference type="ARBA" id="ARBA00022430"/>
    </source>
</evidence>
<comment type="subcellular location">
    <subcellularLocation>
        <location evidence="13">Cytoplasm</location>
    </subcellularLocation>
</comment>
<dbReference type="Proteomes" id="UP001611383">
    <property type="component" value="Chromosome"/>
</dbReference>
<evidence type="ECO:0000256" key="13">
    <source>
        <dbReference type="HAMAP-Rule" id="MF_01033"/>
    </source>
</evidence>
<comment type="catalytic activity">
    <reaction evidence="1 13 14">
        <text>(2R,3S)-3-isopropylmalate + NAD(+) = 4-methyl-2-oxopentanoate + CO2 + NADH</text>
        <dbReference type="Rhea" id="RHEA:32271"/>
        <dbReference type="ChEBI" id="CHEBI:16526"/>
        <dbReference type="ChEBI" id="CHEBI:17865"/>
        <dbReference type="ChEBI" id="CHEBI:35121"/>
        <dbReference type="ChEBI" id="CHEBI:57540"/>
        <dbReference type="ChEBI" id="CHEBI:57945"/>
        <dbReference type="EC" id="1.1.1.85"/>
    </reaction>
</comment>
<keyword evidence="13" id="KW-0963">Cytoplasm</keyword>
<comment type="cofactor">
    <cofactor evidence="2">
        <name>Mn(2+)</name>
        <dbReference type="ChEBI" id="CHEBI:29035"/>
    </cofactor>
</comment>
<feature type="region of interest" description="Disordered" evidence="15">
    <location>
        <begin position="330"/>
        <end position="353"/>
    </location>
</feature>
<dbReference type="Pfam" id="PF00180">
    <property type="entry name" value="Iso_dh"/>
    <property type="match status" value="1"/>
</dbReference>
<reference evidence="17 18" key="1">
    <citation type="submission" date="2019-08" db="EMBL/GenBank/DDBJ databases">
        <title>Archangium and Cystobacter genomes.</title>
        <authorList>
            <person name="Chen I.-C.K."/>
            <person name="Wielgoss S."/>
        </authorList>
    </citation>
    <scope>NUCLEOTIDE SEQUENCE [LARGE SCALE GENOMIC DNA]</scope>
    <source>
        <strain evidence="17 18">Cbm 6</strain>
    </source>
</reference>
<comment type="function">
    <text evidence="13 14">Catalyzes the oxidation of 3-carboxy-2-hydroxy-4-methylpentanoate (3-isopropylmalate) to 3-carboxy-4-methyl-2-oxopentanoate. The product decarboxylates to 4-methyl-2 oxopentanoate.</text>
</comment>
<sequence length="353" mass="37709">MKALIAVLPGDGIGPEVVEQGTRLLKAVAERFSHSFELVEAPMGGAAIDLTGSPLPPETLALCQRADAVLLGAVGGPKWDPPAKVRPEQGLLALRKELGLFANLRPVTPVPSLYDTSTLKPEVLRGVDLLVVRELTGGIYFGEKRREEDRAFDACVYTVDEVVRVVRAAAVLARARRKRLTSVDKANVLETSRLWRSVTERIVSEEFPDIELKHMLVDACAMHLIKRPADFDVIVTENMFGDILTDEAAMLSGSIGMLPSASLGANRRGLYEPIHGSAPDIAGRGVANPYGTLLSVAMLLRHSLGLEQEARAVEAAVASSLDAGVLTADLSAPSTRPAGTREVGGSVIDRLGE</sequence>
<dbReference type="InterPro" id="IPR024084">
    <property type="entry name" value="IsoPropMal-DH-like_dom"/>
</dbReference>
<comment type="cofactor">
    <cofactor evidence="13 14">
        <name>Mg(2+)</name>
        <dbReference type="ChEBI" id="CHEBI:18420"/>
    </cofactor>
    <cofactor evidence="13 14">
        <name>Mn(2+)</name>
        <dbReference type="ChEBI" id="CHEBI:29035"/>
    </cofactor>
    <text evidence="13 14">Binds 1 Mg(2+) or Mn(2+) ion per subunit.</text>
</comment>
<gene>
    <name evidence="13 17" type="primary">leuB</name>
    <name evidence="17" type="ORF">F0U60_38550</name>
</gene>
<proteinExistence type="inferred from homology"/>